<dbReference type="OrthoDB" id="1550679at2"/>
<feature type="domain" description="TRUD" evidence="5">
    <location>
        <begin position="159"/>
        <end position="307"/>
    </location>
</feature>
<evidence type="ECO:0000256" key="3">
    <source>
        <dbReference type="ARBA" id="ARBA00023235"/>
    </source>
</evidence>
<sequence>MTDILAPFAYLLGKPTAQAKVKAQAKDFQVIEDLGFAFSGEGEHFMVKIRKEGENTAYVANELAKACGVSSKSISWAGLKDRHAVTEQWLSVHLPKIGDELDIATFEAQHPSVKILETARHNKKLRPGDLVGNGFVIRLVEVTHVDDVVARLEKVKSLGVPNYFGSQRFGREGNNLSEARRWGRDNVRTRNQNQRSLYLSTARSWIFNHIVSHRIELQCFHQLLDGDLVHNTNDEQLLVDEQNLETLQQQLNEKVLQLTAALAGDNALPTENKAEALETQFLDAEPDLMKLIRGNRMRHDRRPVALYADNMSWQVDGSDVVVSFSLPSGSFATSILREVVNEIEIERVYNN</sequence>
<evidence type="ECO:0000313" key="7">
    <source>
        <dbReference type="Proteomes" id="UP000094070"/>
    </source>
</evidence>
<dbReference type="InterPro" id="IPR043165">
    <property type="entry name" value="TruD_insert_sf"/>
</dbReference>
<dbReference type="GO" id="GO:0003723">
    <property type="term" value="F:RNA binding"/>
    <property type="evidence" value="ECO:0007669"/>
    <property type="project" value="InterPro"/>
</dbReference>
<dbReference type="Gene3D" id="3.30.2340.10">
    <property type="entry name" value="TruD, insertion domain"/>
    <property type="match status" value="1"/>
</dbReference>
<dbReference type="EC" id="5.4.99.27" evidence="4"/>
<dbReference type="HAMAP" id="MF_01082">
    <property type="entry name" value="TruD"/>
    <property type="match status" value="1"/>
</dbReference>
<dbReference type="PANTHER" id="PTHR47811">
    <property type="entry name" value="TRNA PSEUDOURIDINE SYNTHASE D"/>
    <property type="match status" value="1"/>
</dbReference>
<dbReference type="InterPro" id="IPR050170">
    <property type="entry name" value="TruD_pseudoU_synthase"/>
</dbReference>
<dbReference type="GO" id="GO:0005829">
    <property type="term" value="C:cytosol"/>
    <property type="evidence" value="ECO:0007669"/>
    <property type="project" value="TreeGrafter"/>
</dbReference>
<evidence type="ECO:0000259" key="5">
    <source>
        <dbReference type="PROSITE" id="PS50984"/>
    </source>
</evidence>
<comment type="caution">
    <text evidence="6">The sequence shown here is derived from an EMBL/GenBank/DDBJ whole genome shotgun (WGS) entry which is preliminary data.</text>
</comment>
<dbReference type="CDD" id="cd02575">
    <property type="entry name" value="PseudoU_synth_EcTruD"/>
    <property type="match status" value="1"/>
</dbReference>
<comment type="function">
    <text evidence="4">Responsible for synthesis of pseudouridine from uracil-13 in transfer RNAs.</text>
</comment>
<comment type="similarity">
    <text evidence="1 4">Belongs to the pseudouridine synthase TruD family.</text>
</comment>
<evidence type="ECO:0000256" key="2">
    <source>
        <dbReference type="ARBA" id="ARBA00022694"/>
    </source>
</evidence>
<reference evidence="6 7" key="1">
    <citation type="journal article" date="2012" name="Science">
        <title>Ecological populations of bacteria act as socially cohesive units of antibiotic production and resistance.</title>
        <authorList>
            <person name="Cordero O.X."/>
            <person name="Wildschutte H."/>
            <person name="Kirkup B."/>
            <person name="Proehl S."/>
            <person name="Ngo L."/>
            <person name="Hussain F."/>
            <person name="Le Roux F."/>
            <person name="Mincer T."/>
            <person name="Polz M.F."/>
        </authorList>
    </citation>
    <scope>NUCLEOTIDE SEQUENCE [LARGE SCALE GENOMIC DNA]</scope>
    <source>
        <strain evidence="6 7">1S-45</strain>
    </source>
</reference>
<dbReference type="PROSITE" id="PS01268">
    <property type="entry name" value="UPF0024"/>
    <property type="match status" value="1"/>
</dbReference>
<dbReference type="STRING" id="1188252.A1QC_14620"/>
<feature type="active site" description="Nucleophile" evidence="4">
    <location>
        <position position="81"/>
    </location>
</feature>
<keyword evidence="2 4" id="KW-0819">tRNA processing</keyword>
<evidence type="ECO:0000313" key="6">
    <source>
        <dbReference type="EMBL" id="OEF27798.1"/>
    </source>
</evidence>
<name>A0A1E5E4N6_9VIBR</name>
<dbReference type="RefSeq" id="WP_017024201.1">
    <property type="nucleotide sequence ID" value="NZ_AJYK02000026.1"/>
</dbReference>
<gene>
    <name evidence="4" type="primary">truD</name>
    <name evidence="6" type="ORF">A1QC_14620</name>
</gene>
<protein>
    <recommendedName>
        <fullName evidence="4">tRNA pseudouridine synthase D</fullName>
        <ecNumber evidence="4">5.4.99.27</ecNumber>
    </recommendedName>
    <alternativeName>
        <fullName evidence="4">tRNA pseudouridine(13) synthase</fullName>
    </alternativeName>
    <alternativeName>
        <fullName evidence="4">tRNA pseudouridylate synthase D</fullName>
    </alternativeName>
    <alternativeName>
        <fullName evidence="4">tRNA-uridine isomerase D</fullName>
    </alternativeName>
</protein>
<dbReference type="NCBIfam" id="NF002155">
    <property type="entry name" value="PRK00984.1-4"/>
    <property type="match status" value="1"/>
</dbReference>
<dbReference type="Gene3D" id="3.30.2350.20">
    <property type="entry name" value="TruD, catalytic domain"/>
    <property type="match status" value="1"/>
</dbReference>
<dbReference type="GO" id="GO:0031119">
    <property type="term" value="P:tRNA pseudouridine synthesis"/>
    <property type="evidence" value="ECO:0007669"/>
    <property type="project" value="UniProtKB-UniRule"/>
</dbReference>
<dbReference type="Pfam" id="PF01142">
    <property type="entry name" value="TruD"/>
    <property type="match status" value="2"/>
</dbReference>
<dbReference type="InterPro" id="IPR011760">
    <property type="entry name" value="PsdUridine_synth_TruD_insert"/>
</dbReference>
<dbReference type="PANTHER" id="PTHR47811:SF1">
    <property type="entry name" value="TRNA PSEUDOURIDINE SYNTHASE D"/>
    <property type="match status" value="1"/>
</dbReference>
<evidence type="ECO:0000256" key="1">
    <source>
        <dbReference type="ARBA" id="ARBA00007953"/>
    </source>
</evidence>
<accession>A0A1E5E4N6</accession>
<dbReference type="PROSITE" id="PS50984">
    <property type="entry name" value="TRUD"/>
    <property type="match status" value="1"/>
</dbReference>
<organism evidence="6 7">
    <name type="scientific">Vibrio rumoiensis 1S-45</name>
    <dbReference type="NCBI Taxonomy" id="1188252"/>
    <lineage>
        <taxon>Bacteria</taxon>
        <taxon>Pseudomonadati</taxon>
        <taxon>Pseudomonadota</taxon>
        <taxon>Gammaproteobacteria</taxon>
        <taxon>Vibrionales</taxon>
        <taxon>Vibrionaceae</taxon>
        <taxon>Vibrio</taxon>
    </lineage>
</organism>
<evidence type="ECO:0000256" key="4">
    <source>
        <dbReference type="HAMAP-Rule" id="MF_01082"/>
    </source>
</evidence>
<dbReference type="SUPFAM" id="SSF55120">
    <property type="entry name" value="Pseudouridine synthase"/>
    <property type="match status" value="1"/>
</dbReference>
<dbReference type="GO" id="GO:0160150">
    <property type="term" value="F:tRNA pseudouridine(13) synthase activity"/>
    <property type="evidence" value="ECO:0007669"/>
    <property type="project" value="UniProtKB-EC"/>
</dbReference>
<dbReference type="InterPro" id="IPR020103">
    <property type="entry name" value="PsdUridine_synth_cat_dom_sf"/>
</dbReference>
<dbReference type="InterPro" id="IPR001656">
    <property type="entry name" value="PsdUridine_synth_TruD"/>
</dbReference>
<dbReference type="Proteomes" id="UP000094070">
    <property type="component" value="Unassembled WGS sequence"/>
</dbReference>
<proteinExistence type="inferred from homology"/>
<keyword evidence="7" id="KW-1185">Reference proteome</keyword>
<comment type="catalytic activity">
    <reaction evidence="4">
        <text>uridine(13) in tRNA = pseudouridine(13) in tRNA</text>
        <dbReference type="Rhea" id="RHEA:42540"/>
        <dbReference type="Rhea" id="RHEA-COMP:10105"/>
        <dbReference type="Rhea" id="RHEA-COMP:10106"/>
        <dbReference type="ChEBI" id="CHEBI:65314"/>
        <dbReference type="ChEBI" id="CHEBI:65315"/>
        <dbReference type="EC" id="5.4.99.27"/>
    </reaction>
</comment>
<dbReference type="AlphaFoldDB" id="A0A1E5E4N6"/>
<dbReference type="InterPro" id="IPR020119">
    <property type="entry name" value="PsdUridine_synth_TruD_CS"/>
</dbReference>
<dbReference type="EMBL" id="AJYK02000026">
    <property type="protein sequence ID" value="OEF27798.1"/>
    <property type="molecule type" value="Genomic_DNA"/>
</dbReference>
<dbReference type="InterPro" id="IPR042214">
    <property type="entry name" value="TruD_catalytic"/>
</dbReference>
<dbReference type="eggNOG" id="COG0585">
    <property type="taxonomic scope" value="Bacteria"/>
</dbReference>
<keyword evidence="3 4" id="KW-0413">Isomerase</keyword>